<feature type="domain" description="Peptidase M16 N-terminal" evidence="8">
    <location>
        <begin position="60"/>
        <end position="175"/>
    </location>
</feature>
<dbReference type="PANTHER" id="PTHR43690:SF17">
    <property type="entry name" value="PROTEIN YHJJ"/>
    <property type="match status" value="1"/>
</dbReference>
<evidence type="ECO:0000313" key="11">
    <source>
        <dbReference type="Proteomes" id="UP001595379"/>
    </source>
</evidence>
<proteinExistence type="inferred from homology"/>
<dbReference type="EMBL" id="JBHRSV010000019">
    <property type="protein sequence ID" value="MFC2926520.1"/>
    <property type="molecule type" value="Genomic_DNA"/>
</dbReference>
<dbReference type="PROSITE" id="PS51257">
    <property type="entry name" value="PROKAR_LIPOPROTEIN"/>
    <property type="match status" value="1"/>
</dbReference>
<accession>A0ABV6ZYM2</accession>
<feature type="chain" id="PRO_5045258451" evidence="7">
    <location>
        <begin position="21"/>
        <end position="481"/>
    </location>
</feature>
<dbReference type="InterPro" id="IPR011765">
    <property type="entry name" value="Pept_M16_N"/>
</dbReference>
<evidence type="ECO:0000259" key="9">
    <source>
        <dbReference type="Pfam" id="PF05193"/>
    </source>
</evidence>
<dbReference type="Pfam" id="PF00675">
    <property type="entry name" value="Peptidase_M16"/>
    <property type="match status" value="1"/>
</dbReference>
<gene>
    <name evidence="10" type="ORF">ACFOOR_10425</name>
</gene>
<protein>
    <submittedName>
        <fullName evidence="10">Pitrilysin family protein</fullName>
    </submittedName>
</protein>
<evidence type="ECO:0000256" key="6">
    <source>
        <dbReference type="SAM" id="MobiDB-lite"/>
    </source>
</evidence>
<dbReference type="RefSeq" id="WP_343164310.1">
    <property type="nucleotide sequence ID" value="NZ_JBHRSV010000019.1"/>
</dbReference>
<dbReference type="SUPFAM" id="SSF63411">
    <property type="entry name" value="LuxS/MPP-like metallohydrolase"/>
    <property type="match status" value="2"/>
</dbReference>
<comment type="similarity">
    <text evidence="1">Belongs to the peptidase M16 family.</text>
</comment>
<sequence length="481" mass="53082">MRIRLLAVLGALTLAACGNGTDGPPADDPNTTDTGTQTGGAMDSGIEIDVSYHTLDNGLRVVLSEDHTIPTATVAVYYGVGFRNEPQGRTGFAHLFEHLMFQGSENLPGGEFDQLIYNSGGVNNGSTRFDFTNYYEVVPSNALQAILWAEADRMARPIIDQESLDNQRDVVTNEVLVNVLNQPYGGWIWIDLPMLAFENWHNAHNFYGDLSDLQAARLEDAQTFFDNYYSPSNAVVVVAGDIDPAATLEWVESYFGDIPAGNPLPEIDVTEPRQEEEKFGVNPDPLAPQPALAFGYQMPDRGTPEYYAMAVLDQLLVQGNDSLLRQELVVEEGYTSDVFGGINLLGNIYNYNGPMLWTVGMIHGSENSREQIMTSVDTVIERVRTEEITDEELSRALTKLRSDFYGIVDSGTRFGLVDLLAAFALFDDDPSRINRIEEGFDQVTPELVLATAQEYLRPTNRSILEVVPAPSQQAGEEEDAQ</sequence>
<keyword evidence="5" id="KW-0482">Metalloprotease</keyword>
<evidence type="ECO:0000256" key="4">
    <source>
        <dbReference type="ARBA" id="ARBA00022833"/>
    </source>
</evidence>
<keyword evidence="11" id="KW-1185">Reference proteome</keyword>
<feature type="region of interest" description="Disordered" evidence="6">
    <location>
        <begin position="18"/>
        <end position="41"/>
    </location>
</feature>
<evidence type="ECO:0000256" key="7">
    <source>
        <dbReference type="SAM" id="SignalP"/>
    </source>
</evidence>
<comment type="caution">
    <text evidence="10">The sequence shown here is derived from an EMBL/GenBank/DDBJ whole genome shotgun (WGS) entry which is preliminary data.</text>
</comment>
<dbReference type="Pfam" id="PF05193">
    <property type="entry name" value="Peptidase_M16_C"/>
    <property type="match status" value="1"/>
</dbReference>
<organism evidence="10 11">
    <name type="scientific">Hyphobacterium vulgare</name>
    <dbReference type="NCBI Taxonomy" id="1736751"/>
    <lineage>
        <taxon>Bacteria</taxon>
        <taxon>Pseudomonadati</taxon>
        <taxon>Pseudomonadota</taxon>
        <taxon>Alphaproteobacteria</taxon>
        <taxon>Maricaulales</taxon>
        <taxon>Maricaulaceae</taxon>
        <taxon>Hyphobacterium</taxon>
    </lineage>
</organism>
<dbReference type="InterPro" id="IPR011249">
    <property type="entry name" value="Metalloenz_LuxS/M16"/>
</dbReference>
<dbReference type="Proteomes" id="UP001595379">
    <property type="component" value="Unassembled WGS sequence"/>
</dbReference>
<evidence type="ECO:0000256" key="5">
    <source>
        <dbReference type="ARBA" id="ARBA00023049"/>
    </source>
</evidence>
<evidence type="ECO:0000256" key="2">
    <source>
        <dbReference type="ARBA" id="ARBA00022670"/>
    </source>
</evidence>
<evidence type="ECO:0000256" key="3">
    <source>
        <dbReference type="ARBA" id="ARBA00022801"/>
    </source>
</evidence>
<dbReference type="PANTHER" id="PTHR43690">
    <property type="entry name" value="NARDILYSIN"/>
    <property type="match status" value="1"/>
</dbReference>
<dbReference type="InterPro" id="IPR050626">
    <property type="entry name" value="Peptidase_M16"/>
</dbReference>
<keyword evidence="4" id="KW-0862">Zinc</keyword>
<feature type="signal peptide" evidence="7">
    <location>
        <begin position="1"/>
        <end position="20"/>
    </location>
</feature>
<keyword evidence="7" id="KW-0732">Signal</keyword>
<reference evidence="11" key="1">
    <citation type="journal article" date="2019" name="Int. J. Syst. Evol. Microbiol.">
        <title>The Global Catalogue of Microorganisms (GCM) 10K type strain sequencing project: providing services to taxonomists for standard genome sequencing and annotation.</title>
        <authorList>
            <consortium name="The Broad Institute Genomics Platform"/>
            <consortium name="The Broad Institute Genome Sequencing Center for Infectious Disease"/>
            <person name="Wu L."/>
            <person name="Ma J."/>
        </authorList>
    </citation>
    <scope>NUCLEOTIDE SEQUENCE [LARGE SCALE GENOMIC DNA]</scope>
    <source>
        <strain evidence="11">KCTC 52487</strain>
    </source>
</reference>
<dbReference type="Gene3D" id="3.30.830.10">
    <property type="entry name" value="Metalloenzyme, LuxS/M16 peptidase-like"/>
    <property type="match status" value="2"/>
</dbReference>
<evidence type="ECO:0000259" key="8">
    <source>
        <dbReference type="Pfam" id="PF00675"/>
    </source>
</evidence>
<evidence type="ECO:0000256" key="1">
    <source>
        <dbReference type="ARBA" id="ARBA00007261"/>
    </source>
</evidence>
<name>A0ABV6ZYM2_9PROT</name>
<dbReference type="InterPro" id="IPR007863">
    <property type="entry name" value="Peptidase_M16_C"/>
</dbReference>
<feature type="domain" description="Peptidase M16 C-terminal" evidence="9">
    <location>
        <begin position="218"/>
        <end position="400"/>
    </location>
</feature>
<keyword evidence="2" id="KW-0645">Protease</keyword>
<evidence type="ECO:0000313" key="10">
    <source>
        <dbReference type="EMBL" id="MFC2926520.1"/>
    </source>
</evidence>
<keyword evidence="3" id="KW-0378">Hydrolase</keyword>